<dbReference type="Proteomes" id="UP000007008">
    <property type="component" value="Segment"/>
</dbReference>
<protein>
    <submittedName>
        <fullName evidence="1">Phage particle protein</fullName>
    </submittedName>
</protein>
<organism evidence="1 2">
    <name type="scientific">Pseudomonas phage UFV-P2</name>
    <dbReference type="NCBI Taxonomy" id="1235661"/>
    <lineage>
        <taxon>Viruses</taxon>
        <taxon>Duplodnaviria</taxon>
        <taxon>Heunggongvirae</taxon>
        <taxon>Uroviricota</taxon>
        <taxon>Caudoviricetes</taxon>
        <taxon>Vicosavirus</taxon>
        <taxon>Vicosavirus UFVP2</taxon>
    </lineage>
</organism>
<sequence>MNFLTFNTMRVMGVPAEDMGLYFKGGGSQKQSSTTVSTPHQQGNFDKLLGGADSWLQNGGYDKNFGGSADFNPVAGQTDAQKAGLGGMTQLGGNLQGLLNGAGIDSLADYLGPYDPNKTGLNSAINAANEQSTWDFDTMVRPELRSGASNAGQYGSSRAGIAEGIATSRLLQQQGNNANTMAFQDQQAYNNNRMNALNNMSNIAKGLGSGNAMQYESGSLQQQQNQNEINGALQKWAYENNASLNDLLAYQQLISGDMGGVNTSNSKSSGGASGGGAGAGIGSIAGGIAGSFFGPMGTMAGSYLGGQLGGAVSK</sequence>
<keyword evidence="2" id="KW-1185">Reference proteome</keyword>
<accession>K0IP54</accession>
<dbReference type="KEGG" id="vg:15486170"/>
<evidence type="ECO:0000313" key="2">
    <source>
        <dbReference type="Proteomes" id="UP000007008"/>
    </source>
</evidence>
<dbReference type="EMBL" id="JX863101">
    <property type="protein sequence ID" value="AFU62930.1"/>
    <property type="molecule type" value="Genomic_DNA"/>
</dbReference>
<dbReference type="RefSeq" id="YP_006907056.1">
    <property type="nucleotide sequence ID" value="NC_018850.2"/>
</dbReference>
<proteinExistence type="predicted"/>
<dbReference type="GeneID" id="15486170"/>
<evidence type="ECO:0000313" key="1">
    <source>
        <dbReference type="EMBL" id="AFU62930.1"/>
    </source>
</evidence>
<reference evidence="1 2" key="1">
    <citation type="journal article" date="2013" name="Genome Announc.">
        <title>Complete Genome Sequence of the Pseudomonas fluorescens Bacteriophage UFV-P2.</title>
        <authorList>
            <person name="Eller M.R."/>
            <person name="Salgado R.L."/>
            <person name="Vidigal P.M."/>
            <person name="Alves M.P."/>
            <person name="Dias R.S."/>
            <person name="de Oliveira L.L."/>
            <person name="da Silva C.C."/>
            <person name="de Carvalho A.F."/>
            <person name="De Paula S.O."/>
        </authorList>
    </citation>
    <scope>NUCLEOTIDE SEQUENCE [LARGE SCALE GENOMIC DNA]</scope>
</reference>
<name>K0IP54_9CAUD</name>
<dbReference type="OrthoDB" id="7362at10239"/>